<sequence>MSSCLWLAVRFMVLWLCLHECLAQYYTRRCKVINKFYSTERNLIPPNRLTIGVNYFVYLEFGNEGVSVSNSKTGNICQRWCPGEVLYEVTYSGNQRICLFGASANMDQMLSYCLSCPHRCDHRPSPSNDINSLDACRLGRTDELFWLWDSFLSERPVQTKTVTWLSTMPEDTRGSCLRALAGLSVGKPLSPYCIRYVGEFKYGKIQISPTRHVLCRVKMWNPVRDLRLYEGCDYIFIEYYRYQSGVVANYIATSEKYVADLRAVLPAARLVMSFGGAYYETDMQGGASVPDKVDILIKAASRLDMDLSFESTKNAVNAVFRATSKQVLINNQVPNIKRMNVFEVTRFDGSGQCLGDVIMQDIPMVVRVVNGTSYETFNKFLPTVIGYAGTKTPKYVELPVQYFINSV</sequence>
<dbReference type="GeneID" id="5179375"/>
<dbReference type="RefSeq" id="YP_656579.1">
    <property type="nucleotide sequence ID" value="NC_008210.1"/>
</dbReference>
<evidence type="ECO:0000313" key="1">
    <source>
        <dbReference type="EMBL" id="ABG25616.1"/>
    </source>
</evidence>
<accession>Q14W35</accession>
<dbReference type="KEGG" id="vg:5179375"/>
<proteinExistence type="predicted"/>
<reference evidence="1 2" key="1">
    <citation type="journal article" date="2006" name="J. Gen. Virol.">
        <title>Genome sequences of two frog herpesviruses.</title>
        <authorList>
            <person name="Davison A.J."/>
            <person name="Cunningham C."/>
            <person name="Sauerbier W."/>
            <person name="McKinnell R.G."/>
        </authorList>
    </citation>
    <scope>NUCLEOTIDE SEQUENCE [LARGE SCALE GENOMIC DNA]</scope>
    <source>
        <strain evidence="1">ATCC VR-568</strain>
    </source>
</reference>
<evidence type="ECO:0000313" key="2">
    <source>
        <dbReference type="Proteomes" id="UP000120576"/>
    </source>
</evidence>
<dbReference type="Proteomes" id="UP000120576">
    <property type="component" value="Genome"/>
</dbReference>
<name>Q14W35_9VIRU</name>
<organism evidence="1 2">
    <name type="scientific">Ranid herpesvirus 2</name>
    <dbReference type="NCBI Taxonomy" id="389214"/>
    <lineage>
        <taxon>Viruses</taxon>
        <taxon>Duplodnaviria</taxon>
        <taxon>Heunggongvirae</taxon>
        <taxon>Peploviricota</taxon>
        <taxon>Herviviricetes</taxon>
        <taxon>Herpesvirales</taxon>
        <taxon>Alloherpesviridae</taxon>
        <taxon>Batravirus</taxon>
        <taxon>Batravirus ranidallo2</taxon>
    </lineage>
</organism>
<keyword evidence="2" id="KW-1185">Reference proteome</keyword>
<dbReference type="EMBL" id="DQ665652">
    <property type="protein sequence ID" value="ABG25616.1"/>
    <property type="molecule type" value="Genomic_DNA"/>
</dbReference>
<protein>
    <submittedName>
        <fullName evidence="1">ORF71</fullName>
    </submittedName>
</protein>